<protein>
    <submittedName>
        <fullName evidence="1">Uncharacterized protein</fullName>
    </submittedName>
</protein>
<organism evidence="1 2">
    <name type="scientific">Endosaccharibacter trunci</name>
    <dbReference type="NCBI Taxonomy" id="2812733"/>
    <lineage>
        <taxon>Bacteria</taxon>
        <taxon>Pseudomonadati</taxon>
        <taxon>Pseudomonadota</taxon>
        <taxon>Alphaproteobacteria</taxon>
        <taxon>Acetobacterales</taxon>
        <taxon>Acetobacteraceae</taxon>
        <taxon>Endosaccharibacter</taxon>
    </lineage>
</organism>
<evidence type="ECO:0000313" key="1">
    <source>
        <dbReference type="EMBL" id="MCQ8279828.1"/>
    </source>
</evidence>
<proteinExistence type="predicted"/>
<dbReference type="RefSeq" id="WP_422865317.1">
    <property type="nucleotide sequence ID" value="NZ_JAMSKV010000017.1"/>
</dbReference>
<accession>A0ABT1WDE1</accession>
<dbReference type="Proteomes" id="UP001524587">
    <property type="component" value="Unassembled WGS sequence"/>
</dbReference>
<keyword evidence="2" id="KW-1185">Reference proteome</keyword>
<gene>
    <name evidence="1" type="ORF">NFI95_15395</name>
</gene>
<dbReference type="EMBL" id="JAMSKV010000017">
    <property type="protein sequence ID" value="MCQ8279828.1"/>
    <property type="molecule type" value="Genomic_DNA"/>
</dbReference>
<comment type="caution">
    <text evidence="1">The sequence shown here is derived from an EMBL/GenBank/DDBJ whole genome shotgun (WGS) entry which is preliminary data.</text>
</comment>
<sequence length="106" mass="11883">MRPSDITHARAVQMHALRDLGLSLEIGCACFAATVPPIRLMLTKHPHLANRPLGWVVDRLRCSRACRGKPTRVVLLDAHEHASWLGHKGDRPMPWHVVLVGENWSS</sequence>
<reference evidence="1 2" key="1">
    <citation type="submission" date="2022-06" db="EMBL/GenBank/DDBJ databases">
        <title>Endosaccharibacter gen. nov., sp. nov., endophytic bacteria isolated from sugarcane.</title>
        <authorList>
            <person name="Pitiwittayakul N."/>
            <person name="Yukphan P."/>
            <person name="Charoenyingcharoen P."/>
            <person name="Tanasupawat S."/>
        </authorList>
    </citation>
    <scope>NUCLEOTIDE SEQUENCE [LARGE SCALE GENOMIC DNA]</scope>
    <source>
        <strain evidence="1 2">KSS8</strain>
    </source>
</reference>
<name>A0ABT1WDE1_9PROT</name>
<evidence type="ECO:0000313" key="2">
    <source>
        <dbReference type="Proteomes" id="UP001524587"/>
    </source>
</evidence>